<protein>
    <submittedName>
        <fullName evidence="2">Uncharacterized protein</fullName>
    </submittedName>
</protein>
<accession>A0A316ZIH2</accession>
<feature type="region of interest" description="Disordered" evidence="1">
    <location>
        <begin position="99"/>
        <end position="148"/>
    </location>
</feature>
<evidence type="ECO:0000256" key="1">
    <source>
        <dbReference type="SAM" id="MobiDB-lite"/>
    </source>
</evidence>
<feature type="compositionally biased region" description="Low complexity" evidence="1">
    <location>
        <begin position="101"/>
        <end position="117"/>
    </location>
</feature>
<dbReference type="OrthoDB" id="2442602at2759"/>
<dbReference type="EMBL" id="KZ819286">
    <property type="protein sequence ID" value="PWO00094.1"/>
    <property type="molecule type" value="Genomic_DNA"/>
</dbReference>
<dbReference type="AlphaFoldDB" id="A0A316ZIH2"/>
<sequence>MPARRRSSIGAASPDAPTAAAAAAPAAMIPAPVAPTPRGQPNPNVNYAQRFYDYKERYEKAKQARVETKDNLARSAAKQAKLQEELDYLIEAIAEAREAKAQQPASAAASAVRNLAEQPPPPGAAYAGRRKRARSDEEAATEKRVKTE</sequence>
<keyword evidence="3" id="KW-1185">Reference proteome</keyword>
<evidence type="ECO:0000313" key="2">
    <source>
        <dbReference type="EMBL" id="PWO00094.1"/>
    </source>
</evidence>
<evidence type="ECO:0000313" key="3">
    <source>
        <dbReference type="Proteomes" id="UP000245946"/>
    </source>
</evidence>
<proteinExistence type="predicted"/>
<organism evidence="2 3">
    <name type="scientific">Tilletiopsis washingtonensis</name>
    <dbReference type="NCBI Taxonomy" id="58919"/>
    <lineage>
        <taxon>Eukaryota</taxon>
        <taxon>Fungi</taxon>
        <taxon>Dikarya</taxon>
        <taxon>Basidiomycota</taxon>
        <taxon>Ustilaginomycotina</taxon>
        <taxon>Exobasidiomycetes</taxon>
        <taxon>Entylomatales</taxon>
        <taxon>Entylomatales incertae sedis</taxon>
        <taxon>Tilletiopsis</taxon>
    </lineage>
</organism>
<name>A0A316ZIH2_9BASI</name>
<gene>
    <name evidence="2" type="ORF">FA09DRAFT_336925</name>
</gene>
<reference evidence="2 3" key="1">
    <citation type="journal article" date="2018" name="Mol. Biol. Evol.">
        <title>Broad Genomic Sampling Reveals a Smut Pathogenic Ancestry of the Fungal Clade Ustilaginomycotina.</title>
        <authorList>
            <person name="Kijpornyongpan T."/>
            <person name="Mondo S.J."/>
            <person name="Barry K."/>
            <person name="Sandor L."/>
            <person name="Lee J."/>
            <person name="Lipzen A."/>
            <person name="Pangilinan J."/>
            <person name="LaButti K."/>
            <person name="Hainaut M."/>
            <person name="Henrissat B."/>
            <person name="Grigoriev I.V."/>
            <person name="Spatafora J.W."/>
            <person name="Aime M.C."/>
        </authorList>
    </citation>
    <scope>NUCLEOTIDE SEQUENCE [LARGE SCALE GENOMIC DNA]</scope>
    <source>
        <strain evidence="2 3">MCA 4186</strain>
    </source>
</reference>
<dbReference type="Proteomes" id="UP000245946">
    <property type="component" value="Unassembled WGS sequence"/>
</dbReference>
<dbReference type="GeneID" id="37271490"/>
<dbReference type="RefSeq" id="XP_025600372.1">
    <property type="nucleotide sequence ID" value="XM_025743946.1"/>
</dbReference>
<feature type="compositionally biased region" description="Basic and acidic residues" evidence="1">
    <location>
        <begin position="134"/>
        <end position="148"/>
    </location>
</feature>
<dbReference type="STRING" id="58919.A0A316ZIH2"/>